<dbReference type="SUPFAM" id="SSF47986">
    <property type="entry name" value="DEATH domain"/>
    <property type="match status" value="1"/>
</dbReference>
<gene>
    <name evidence="2" type="ORF">fugu_008934</name>
</gene>
<organism evidence="2 3">
    <name type="scientific">Takifugu bimaculatus</name>
    <dbReference type="NCBI Taxonomy" id="433685"/>
    <lineage>
        <taxon>Eukaryota</taxon>
        <taxon>Metazoa</taxon>
        <taxon>Chordata</taxon>
        <taxon>Craniata</taxon>
        <taxon>Vertebrata</taxon>
        <taxon>Euteleostomi</taxon>
        <taxon>Actinopterygii</taxon>
        <taxon>Neopterygii</taxon>
        <taxon>Teleostei</taxon>
        <taxon>Neoteleostei</taxon>
        <taxon>Acanthomorphata</taxon>
        <taxon>Eupercaria</taxon>
        <taxon>Tetraodontiformes</taxon>
        <taxon>Tetradontoidea</taxon>
        <taxon>Tetraodontidae</taxon>
        <taxon>Takifugu</taxon>
    </lineage>
</organism>
<dbReference type="Gene3D" id="1.10.533.10">
    <property type="entry name" value="Death Domain, Fas"/>
    <property type="match status" value="1"/>
</dbReference>
<dbReference type="Gene3D" id="2.40.50.140">
    <property type="entry name" value="Nucleic acid-binding proteins"/>
    <property type="match status" value="2"/>
</dbReference>
<keyword evidence="3" id="KW-1185">Reference proteome</keyword>
<dbReference type="EMBL" id="SWLE01000022">
    <property type="protein sequence ID" value="TNM84756.1"/>
    <property type="molecule type" value="Genomic_DNA"/>
</dbReference>
<sequence length="427" mass="48560">MSDILEKEWKQTLILILEELDKQQFKKLLELLSKIPKGQKTPKIRGNMAQIIIEHYGLKDSVVAIVDAMENIPRRDDKIQEPLKAFEEKLKAKKEKNTGSRPVMTKGILAGQPATETDTASWRKSICDLIAAHKVVATDTIRGRIMDKSELQTYKTQKKYFFFLLVTDETASIKVMVYGKPRYQKLQKGKHYLFRKLIRDKKFFKVTSQTIVAELGAFDIPKEVEEEAKRLSSHSPYVSIEEVKKGDSGIVSVSVEGTITEVCPIEVIMVTDNNAKRRTKKQHFHIKDNTDSIEVVIWGRNVKKCENLAVGDVVKLTNVKINKYFDSVTLQSTSITNIEQVHKVTIHNQKLKIVAVTKCQKRLTYLEVILDQRSHTMVVKTKLLAEAYSLSLGEKFSSHLVEALPLMGKAQIVGNEIKAIQNIEARI</sequence>
<protein>
    <recommendedName>
        <fullName evidence="1">Pyrin domain-containing protein</fullName>
    </recommendedName>
</protein>
<comment type="caution">
    <text evidence="2">The sequence shown here is derived from an EMBL/GenBank/DDBJ whole genome shotgun (WGS) entry which is preliminary data.</text>
</comment>
<feature type="domain" description="Pyrin" evidence="1">
    <location>
        <begin position="1"/>
        <end position="96"/>
    </location>
</feature>
<dbReference type="Pfam" id="PF02758">
    <property type="entry name" value="PYRIN"/>
    <property type="match status" value="1"/>
</dbReference>
<name>A0A4Z2AZ68_9TELE</name>
<evidence type="ECO:0000259" key="1">
    <source>
        <dbReference type="PROSITE" id="PS50824"/>
    </source>
</evidence>
<accession>A0A4Z2AZ68</accession>
<evidence type="ECO:0000313" key="2">
    <source>
        <dbReference type="EMBL" id="TNM84756.1"/>
    </source>
</evidence>
<proteinExistence type="predicted"/>
<dbReference type="SUPFAM" id="SSF50249">
    <property type="entry name" value="Nucleic acid-binding proteins"/>
    <property type="match status" value="2"/>
</dbReference>
<dbReference type="InterPro" id="IPR011029">
    <property type="entry name" value="DEATH-like_dom_sf"/>
</dbReference>
<evidence type="ECO:0000313" key="3">
    <source>
        <dbReference type="Proteomes" id="UP000516260"/>
    </source>
</evidence>
<dbReference type="Proteomes" id="UP000516260">
    <property type="component" value="Chromosome 9"/>
</dbReference>
<dbReference type="PROSITE" id="PS50824">
    <property type="entry name" value="DAPIN"/>
    <property type="match status" value="1"/>
</dbReference>
<dbReference type="AlphaFoldDB" id="A0A4Z2AZ68"/>
<dbReference type="InterPro" id="IPR004020">
    <property type="entry name" value="DAPIN"/>
</dbReference>
<dbReference type="InterPro" id="IPR012340">
    <property type="entry name" value="NA-bd_OB-fold"/>
</dbReference>
<reference evidence="2 3" key="1">
    <citation type="submission" date="2019-04" db="EMBL/GenBank/DDBJ databases">
        <title>The sequence and de novo assembly of Takifugu bimaculatus genome using PacBio and Hi-C technologies.</title>
        <authorList>
            <person name="Xu P."/>
            <person name="Liu B."/>
            <person name="Zhou Z."/>
        </authorList>
    </citation>
    <scope>NUCLEOTIDE SEQUENCE [LARGE SCALE GENOMIC DNA]</scope>
    <source>
        <strain evidence="2">TB-2018</strain>
        <tissue evidence="2">Muscle</tissue>
    </source>
</reference>